<accession>A0ABU9MVU1</accession>
<evidence type="ECO:0000256" key="5">
    <source>
        <dbReference type="ARBA" id="ARBA00022991"/>
    </source>
</evidence>
<dbReference type="EMBL" id="JBCGCU010000007">
    <property type="protein sequence ID" value="MEM0515394.1"/>
    <property type="molecule type" value="Genomic_DNA"/>
</dbReference>
<dbReference type="InterPro" id="IPR014729">
    <property type="entry name" value="Rossmann-like_a/b/a_fold"/>
</dbReference>
<keyword evidence="9" id="KW-1185">Reference proteome</keyword>
<dbReference type="InterPro" id="IPR036155">
    <property type="entry name" value="Crypto/Photolyase_N_sf"/>
</dbReference>
<dbReference type="InterPro" id="IPR006050">
    <property type="entry name" value="DNA_photolyase_N"/>
</dbReference>
<dbReference type="InterPro" id="IPR036134">
    <property type="entry name" value="Crypto/Photolyase_FAD-like_sf"/>
</dbReference>
<sequence length="449" mass="51451">MPFAYVSIDSNSSFVIDMRIGLYLFSNDLRVEDNALLRLISTRCGQILFVYCPLRRLFPSAYNAYPPQHNAEPVRIFTQATLANLAKQLSAYDHSLYHVERLEQLDRLIKTHNITDIGIAFQHGWAELNTVHLLKTRMPHLSFWHAHNHTLFSAEKLPFSVSAIPATFSQFRKKTENSVAIEPTLQKPIALPKPLHCDLPVCSLDPSPEALTEPWFNNSALQALSAYFSTRAASTYKQTRNALHGDKFSTGLSPWLANGSLSARQVYSALLAYEQRCGANESTYWVYFELLWREYFQWLALKQGRSLFVFKGMSHTAPKTSFYPERYQAWCHGNTEFELVNALMHQLNTSGWMSNRGRQIVASCFVNELELDWRYGAAYFEHHLIDYDVASNYGNWQYIAGVGADPRGGRHFNIAKQTELFDPDGQFIKRYGGVAMQTQERDHNGWPQK</sequence>
<dbReference type="InterPro" id="IPR014133">
    <property type="entry name" value="Cry_DASH"/>
</dbReference>
<reference evidence="8 9" key="1">
    <citation type="submission" date="2024-03" db="EMBL/GenBank/DDBJ databases">
        <title>Pseudoalteromonas qingdaonensis sp. nov., isolated from the intestines of marine benthic organisms.</title>
        <authorList>
            <person name="Lin X."/>
            <person name="Fang S."/>
            <person name="Hu X."/>
        </authorList>
    </citation>
    <scope>NUCLEOTIDE SEQUENCE [LARGE SCALE GENOMIC DNA]</scope>
    <source>
        <strain evidence="8 9">YIC-827</strain>
    </source>
</reference>
<keyword evidence="5 6" id="KW-0157">Chromophore</keyword>
<dbReference type="Gene3D" id="3.40.50.620">
    <property type="entry name" value="HUPs"/>
    <property type="match status" value="1"/>
</dbReference>
<evidence type="ECO:0000259" key="7">
    <source>
        <dbReference type="PROSITE" id="PS51645"/>
    </source>
</evidence>
<dbReference type="Proteomes" id="UP001447008">
    <property type="component" value="Unassembled WGS sequence"/>
</dbReference>
<keyword evidence="3 6" id="KW-0285">Flavoprotein</keyword>
<dbReference type="PANTHER" id="PTHR11455">
    <property type="entry name" value="CRYPTOCHROME"/>
    <property type="match status" value="1"/>
</dbReference>
<proteinExistence type="inferred from homology"/>
<gene>
    <name evidence="8" type="ORF">WCN91_08095</name>
</gene>
<dbReference type="PRINTS" id="PR00147">
    <property type="entry name" value="DNAPHOTLYASE"/>
</dbReference>
<evidence type="ECO:0000256" key="1">
    <source>
        <dbReference type="ARBA" id="ARBA00005862"/>
    </source>
</evidence>
<protein>
    <recommendedName>
        <fullName evidence="2 6">Cryptochrome DASH</fullName>
    </recommendedName>
</protein>
<dbReference type="InterPro" id="IPR002081">
    <property type="entry name" value="Cryptochrome/DNA_photolyase_1"/>
</dbReference>
<dbReference type="PROSITE" id="PS51645">
    <property type="entry name" value="PHR_CRY_ALPHA_BETA"/>
    <property type="match status" value="1"/>
</dbReference>
<comment type="cofactor">
    <cofactor evidence="6">
        <name>(6R)-5,10-methylene-5,6,7,8-tetrahydrofolate</name>
        <dbReference type="ChEBI" id="CHEBI:15636"/>
    </cofactor>
    <text evidence="6">Binds 1 5,10-methenyltetrahydrofolate (MTHF) per subunit.</text>
</comment>
<comment type="caution">
    <text evidence="8">The sequence shown here is derived from an EMBL/GenBank/DDBJ whole genome shotgun (WGS) entry which is preliminary data.</text>
</comment>
<dbReference type="Gene3D" id="1.10.579.10">
    <property type="entry name" value="DNA Cyclobutane Dipyrimidine Photolyase, subunit A, domain 3"/>
    <property type="match status" value="1"/>
</dbReference>
<comment type="similarity">
    <text evidence="1 6">Belongs to the DNA photolyase class-1 family.</text>
</comment>
<keyword evidence="4 6" id="KW-0274">FAD</keyword>
<name>A0ABU9MVU1_9GAMM</name>
<dbReference type="Pfam" id="PF00875">
    <property type="entry name" value="DNA_photolyase"/>
    <property type="match status" value="1"/>
</dbReference>
<evidence type="ECO:0000256" key="4">
    <source>
        <dbReference type="ARBA" id="ARBA00022827"/>
    </source>
</evidence>
<feature type="domain" description="Photolyase/cryptochrome alpha/beta" evidence="7">
    <location>
        <begin position="19"/>
        <end position="151"/>
    </location>
</feature>
<organism evidence="8 9">
    <name type="scientific">Pseudoalteromonas qingdaonensis</name>
    <dbReference type="NCBI Taxonomy" id="3131913"/>
    <lineage>
        <taxon>Bacteria</taxon>
        <taxon>Pseudomonadati</taxon>
        <taxon>Pseudomonadota</taxon>
        <taxon>Gammaproteobacteria</taxon>
        <taxon>Alteromonadales</taxon>
        <taxon>Pseudoalteromonadaceae</taxon>
        <taxon>Pseudoalteromonas</taxon>
    </lineage>
</organism>
<evidence type="ECO:0000256" key="3">
    <source>
        <dbReference type="ARBA" id="ARBA00022630"/>
    </source>
</evidence>
<dbReference type="NCBIfam" id="TIGR02765">
    <property type="entry name" value="crypto_DASH"/>
    <property type="match status" value="1"/>
</dbReference>
<evidence type="ECO:0000313" key="9">
    <source>
        <dbReference type="Proteomes" id="UP001447008"/>
    </source>
</evidence>
<dbReference type="PANTHER" id="PTHR11455:SF22">
    <property type="entry name" value="CRYPTOCHROME DASH"/>
    <property type="match status" value="1"/>
</dbReference>
<dbReference type="Pfam" id="PF03441">
    <property type="entry name" value="FAD_binding_7"/>
    <property type="match status" value="1"/>
</dbReference>
<dbReference type="RefSeq" id="WP_342677992.1">
    <property type="nucleotide sequence ID" value="NZ_JBCGCU010000007.1"/>
</dbReference>
<comment type="cofactor">
    <cofactor evidence="6">
        <name>FAD</name>
        <dbReference type="ChEBI" id="CHEBI:57692"/>
    </cofactor>
    <text evidence="6">Binds 1 FAD per subunit.</text>
</comment>
<evidence type="ECO:0000256" key="6">
    <source>
        <dbReference type="RuleBase" id="RU367151"/>
    </source>
</evidence>
<dbReference type="InterPro" id="IPR005101">
    <property type="entry name" value="Cryptochr/Photolyase_FAD-bd"/>
</dbReference>
<dbReference type="SUPFAM" id="SSF52425">
    <property type="entry name" value="Cryptochrome/photolyase, N-terminal domain"/>
    <property type="match status" value="1"/>
</dbReference>
<evidence type="ECO:0000313" key="8">
    <source>
        <dbReference type="EMBL" id="MEM0515394.1"/>
    </source>
</evidence>
<dbReference type="SUPFAM" id="SSF48173">
    <property type="entry name" value="Cryptochrome/photolyase FAD-binding domain"/>
    <property type="match status" value="1"/>
</dbReference>
<evidence type="ECO:0000256" key="2">
    <source>
        <dbReference type="ARBA" id="ARBA00017881"/>
    </source>
</evidence>
<comment type="function">
    <text evidence="6">May have a photoreceptor function.</text>
</comment>
<dbReference type="Gene3D" id="1.25.40.80">
    <property type="match status" value="1"/>
</dbReference>